<evidence type="ECO:0000313" key="7">
    <source>
        <dbReference type="EMBL" id="JAT64046.1"/>
    </source>
</evidence>
<dbReference type="InterPro" id="IPR040390">
    <property type="entry name" value="TIFY/JAZ"/>
</dbReference>
<dbReference type="GO" id="GO:0005634">
    <property type="term" value="C:nucleus"/>
    <property type="evidence" value="ECO:0007669"/>
    <property type="project" value="UniProtKB-SubCell"/>
</dbReference>
<organism evidence="7">
    <name type="scientific">Anthurium amnicola</name>
    <dbReference type="NCBI Taxonomy" id="1678845"/>
    <lineage>
        <taxon>Eukaryota</taxon>
        <taxon>Viridiplantae</taxon>
        <taxon>Streptophyta</taxon>
        <taxon>Embryophyta</taxon>
        <taxon>Tracheophyta</taxon>
        <taxon>Spermatophyta</taxon>
        <taxon>Magnoliopsida</taxon>
        <taxon>Liliopsida</taxon>
        <taxon>Araceae</taxon>
        <taxon>Pothoideae</taxon>
        <taxon>Potheae</taxon>
        <taxon>Anthurium</taxon>
    </lineage>
</organism>
<dbReference type="PANTHER" id="PTHR33077">
    <property type="entry name" value="PROTEIN TIFY 4A-RELATED-RELATED"/>
    <property type="match status" value="1"/>
</dbReference>
<comment type="subcellular location">
    <subcellularLocation>
        <location evidence="4">Nucleus</location>
    </subcellularLocation>
</comment>
<protein>
    <recommendedName>
        <fullName evidence="4">Protein TIFY</fullName>
    </recommendedName>
    <alternativeName>
        <fullName evidence="4">Jasmonate ZIM domain-containing protein</fullName>
    </alternativeName>
</protein>
<dbReference type="PROSITE" id="PS51320">
    <property type="entry name" value="TIFY"/>
    <property type="match status" value="1"/>
</dbReference>
<comment type="function">
    <text evidence="4">Repressor of jasmonate responses.</text>
</comment>
<gene>
    <name evidence="7" type="primary">TIFY9_9</name>
    <name evidence="7" type="ORF">g.23753</name>
</gene>
<feature type="compositionally biased region" description="Polar residues" evidence="5">
    <location>
        <begin position="16"/>
        <end position="30"/>
    </location>
</feature>
<proteinExistence type="inferred from homology"/>
<dbReference type="PANTHER" id="PTHR33077:SF5">
    <property type="entry name" value="PROTEIN TIFY 9"/>
    <property type="match status" value="1"/>
</dbReference>
<evidence type="ECO:0000256" key="5">
    <source>
        <dbReference type="SAM" id="MobiDB-lite"/>
    </source>
</evidence>
<dbReference type="GO" id="GO:2000022">
    <property type="term" value="P:regulation of jasmonic acid mediated signaling pathway"/>
    <property type="evidence" value="ECO:0007669"/>
    <property type="project" value="UniProtKB-UniRule"/>
</dbReference>
<name>A0A1D1ZAU7_9ARAE</name>
<sequence>MSKATVEIDFLGTEADATSTFGPETSSTGGRSPAGAAPLTIFYNGTVTTYILPHDKAEAIIKWAESGVRPMERPAHGYAFHHSRGGRQQWQPQPLLLHKLAGDLPLARKRSLQRFLQKRKER</sequence>
<comment type="domain">
    <text evidence="4">The jas domain is required for interaction with COI1.</text>
</comment>
<keyword evidence="2 4" id="KW-1184">Jasmonic acid signaling pathway</keyword>
<feature type="region of interest" description="Disordered" evidence="5">
    <location>
        <begin position="16"/>
        <end position="36"/>
    </location>
</feature>
<dbReference type="Pfam" id="PF06200">
    <property type="entry name" value="tify"/>
    <property type="match status" value="1"/>
</dbReference>
<keyword evidence="4" id="KW-0539">Nucleus</keyword>
<keyword evidence="3" id="KW-0832">Ubl conjugation</keyword>
<dbReference type="GO" id="GO:0009611">
    <property type="term" value="P:response to wounding"/>
    <property type="evidence" value="ECO:0007669"/>
    <property type="project" value="UniProtKB-UniRule"/>
</dbReference>
<evidence type="ECO:0000256" key="1">
    <source>
        <dbReference type="ARBA" id="ARBA00008614"/>
    </source>
</evidence>
<evidence type="ECO:0000256" key="3">
    <source>
        <dbReference type="ARBA" id="ARBA00022843"/>
    </source>
</evidence>
<evidence type="ECO:0000256" key="4">
    <source>
        <dbReference type="RuleBase" id="RU369065"/>
    </source>
</evidence>
<evidence type="ECO:0000259" key="6">
    <source>
        <dbReference type="PROSITE" id="PS51320"/>
    </source>
</evidence>
<evidence type="ECO:0000256" key="2">
    <source>
        <dbReference type="ARBA" id="ARBA00022819"/>
    </source>
</evidence>
<dbReference type="Pfam" id="PF09425">
    <property type="entry name" value="Jas_motif"/>
    <property type="match status" value="1"/>
</dbReference>
<dbReference type="AlphaFoldDB" id="A0A1D1ZAU7"/>
<dbReference type="InterPro" id="IPR018467">
    <property type="entry name" value="CCT_CS"/>
</dbReference>
<reference evidence="7" key="1">
    <citation type="submission" date="2015-07" db="EMBL/GenBank/DDBJ databases">
        <title>Transcriptome Assembly of Anthurium amnicola.</title>
        <authorList>
            <person name="Suzuki J."/>
        </authorList>
    </citation>
    <scope>NUCLEOTIDE SEQUENCE</scope>
</reference>
<dbReference type="EMBL" id="GDJX01003890">
    <property type="protein sequence ID" value="JAT64046.1"/>
    <property type="molecule type" value="Transcribed_RNA"/>
</dbReference>
<accession>A0A1D1ZAU7</accession>
<comment type="similarity">
    <text evidence="1 4">Belongs to the TIFY/JAZ family.</text>
</comment>
<feature type="domain" description="Tify" evidence="6">
    <location>
        <begin position="32"/>
        <end position="66"/>
    </location>
</feature>
<dbReference type="GO" id="GO:0031347">
    <property type="term" value="P:regulation of defense response"/>
    <property type="evidence" value="ECO:0007669"/>
    <property type="project" value="UniProtKB-UniRule"/>
</dbReference>
<dbReference type="SMART" id="SM00979">
    <property type="entry name" value="TIFY"/>
    <property type="match status" value="1"/>
</dbReference>
<dbReference type="InterPro" id="IPR010399">
    <property type="entry name" value="Tify_dom"/>
</dbReference>